<protein>
    <recommendedName>
        <fullName evidence="3">Poly(3-hydroxyalkanoate) polymerase subunit PhaE</fullName>
    </recommendedName>
</protein>
<evidence type="ECO:0000313" key="2">
    <source>
        <dbReference type="Proteomes" id="UP000249396"/>
    </source>
</evidence>
<sequence length="116" mass="13392">MDKGLEFFDAWAKTQKEFLETSINTQETFRAHWLDSMKKSQESFLSTTGAVDNPHTKEILKLFNAWIGTMINTSELFNGEFVKLQKSWGQTLENQIEQSKEMTKVFSAYIEKAGTK</sequence>
<dbReference type="EMBL" id="QJPH01000595">
    <property type="protein sequence ID" value="PZN68793.1"/>
    <property type="molecule type" value="Genomic_DNA"/>
</dbReference>
<proteinExistence type="predicted"/>
<reference evidence="1 2" key="1">
    <citation type="journal article" date="2018" name="Aquat. Microb. Ecol.">
        <title>Gammaproteobacterial methanotrophs dominate.</title>
        <authorList>
            <person name="Rissanen A.J."/>
            <person name="Saarenheimo J."/>
            <person name="Tiirola M."/>
            <person name="Peura S."/>
            <person name="Aalto S.L."/>
            <person name="Karvinen A."/>
            <person name="Nykanen H."/>
        </authorList>
    </citation>
    <scope>NUCLEOTIDE SEQUENCE [LARGE SCALE GENOMIC DNA]</scope>
    <source>
        <strain evidence="1">AMbin10</strain>
    </source>
</reference>
<evidence type="ECO:0008006" key="3">
    <source>
        <dbReference type="Google" id="ProtNLM"/>
    </source>
</evidence>
<comment type="caution">
    <text evidence="1">The sequence shown here is derived from an EMBL/GenBank/DDBJ whole genome shotgun (WGS) entry which is preliminary data.</text>
</comment>
<gene>
    <name evidence="1" type="ORF">DM484_30860</name>
</gene>
<organism evidence="1 2">
    <name type="scientific">Candidatus Methylumidiphilus alinenensis</name>
    <dbReference type="NCBI Taxonomy" id="2202197"/>
    <lineage>
        <taxon>Bacteria</taxon>
        <taxon>Pseudomonadati</taxon>
        <taxon>Pseudomonadota</taxon>
        <taxon>Gammaproteobacteria</taxon>
        <taxon>Methylococcales</taxon>
        <taxon>Candidatus Methylumidiphilus</taxon>
    </lineage>
</organism>
<evidence type="ECO:0000313" key="1">
    <source>
        <dbReference type="EMBL" id="PZN68793.1"/>
    </source>
</evidence>
<dbReference type="AlphaFoldDB" id="A0A2W4Q962"/>
<dbReference type="Proteomes" id="UP000249396">
    <property type="component" value="Unassembled WGS sequence"/>
</dbReference>
<name>A0A2W4Q962_9GAMM</name>
<accession>A0A2W4Q962</accession>